<dbReference type="PANTHER" id="PTHR23514">
    <property type="entry name" value="BYPASS OF STOP CODON PROTEIN 6"/>
    <property type="match status" value="1"/>
</dbReference>
<dbReference type="Proteomes" id="UP000552097">
    <property type="component" value="Unassembled WGS sequence"/>
</dbReference>
<keyword evidence="3 5" id="KW-1133">Transmembrane helix</keyword>
<dbReference type="InterPro" id="IPR036259">
    <property type="entry name" value="MFS_trans_sf"/>
</dbReference>
<evidence type="ECO:0000256" key="1">
    <source>
        <dbReference type="ARBA" id="ARBA00004651"/>
    </source>
</evidence>
<dbReference type="RefSeq" id="WP_184928095.1">
    <property type="nucleotide sequence ID" value="NZ_JACHMO010000001.1"/>
</dbReference>
<feature type="domain" description="Major facilitator superfamily (MFS) profile" evidence="6">
    <location>
        <begin position="1"/>
        <end position="381"/>
    </location>
</feature>
<dbReference type="SUPFAM" id="SSF103473">
    <property type="entry name" value="MFS general substrate transporter"/>
    <property type="match status" value="1"/>
</dbReference>
<evidence type="ECO:0000256" key="2">
    <source>
        <dbReference type="ARBA" id="ARBA00022692"/>
    </source>
</evidence>
<keyword evidence="2 5" id="KW-0812">Transmembrane</keyword>
<reference evidence="7 8" key="1">
    <citation type="submission" date="2020-08" db="EMBL/GenBank/DDBJ databases">
        <title>Sequencing the genomes of 1000 actinobacteria strains.</title>
        <authorList>
            <person name="Klenk H.-P."/>
        </authorList>
    </citation>
    <scope>NUCLEOTIDE SEQUENCE [LARGE SCALE GENOMIC DNA]</scope>
    <source>
        <strain evidence="7 8">DSM 45486</strain>
    </source>
</reference>
<evidence type="ECO:0000313" key="8">
    <source>
        <dbReference type="Proteomes" id="UP000552097"/>
    </source>
</evidence>
<feature type="transmembrane region" description="Helical" evidence="5">
    <location>
        <begin position="160"/>
        <end position="179"/>
    </location>
</feature>
<proteinExistence type="predicted"/>
<dbReference type="CDD" id="cd17393">
    <property type="entry name" value="MFS_MosC_like"/>
    <property type="match status" value="1"/>
</dbReference>
<dbReference type="Gene3D" id="1.20.1250.20">
    <property type="entry name" value="MFS general substrate transporter like domains"/>
    <property type="match status" value="2"/>
</dbReference>
<comment type="caution">
    <text evidence="7">The sequence shown here is derived from an EMBL/GenBank/DDBJ whole genome shotgun (WGS) entry which is preliminary data.</text>
</comment>
<feature type="transmembrane region" description="Helical" evidence="5">
    <location>
        <begin position="94"/>
        <end position="119"/>
    </location>
</feature>
<organism evidence="7 8">
    <name type="scientific">Saccharothrix ecbatanensis</name>
    <dbReference type="NCBI Taxonomy" id="1105145"/>
    <lineage>
        <taxon>Bacteria</taxon>
        <taxon>Bacillati</taxon>
        <taxon>Actinomycetota</taxon>
        <taxon>Actinomycetes</taxon>
        <taxon>Pseudonocardiales</taxon>
        <taxon>Pseudonocardiaceae</taxon>
        <taxon>Saccharothrix</taxon>
    </lineage>
</organism>
<name>A0A7W9M5J5_9PSEU</name>
<evidence type="ECO:0000256" key="4">
    <source>
        <dbReference type="ARBA" id="ARBA00023136"/>
    </source>
</evidence>
<dbReference type="EMBL" id="JACHMO010000001">
    <property type="protein sequence ID" value="MBB5808153.1"/>
    <property type="molecule type" value="Genomic_DNA"/>
</dbReference>
<dbReference type="InterPro" id="IPR011701">
    <property type="entry name" value="MFS"/>
</dbReference>
<feature type="transmembrane region" description="Helical" evidence="5">
    <location>
        <begin position="200"/>
        <end position="218"/>
    </location>
</feature>
<keyword evidence="8" id="KW-1185">Reference proteome</keyword>
<evidence type="ECO:0000256" key="5">
    <source>
        <dbReference type="SAM" id="Phobius"/>
    </source>
</evidence>
<protein>
    <submittedName>
        <fullName evidence="7">Putative MFS family arabinose efflux permease</fullName>
    </submittedName>
</protein>
<dbReference type="PANTHER" id="PTHR23514:SF13">
    <property type="entry name" value="INNER MEMBRANE PROTEIN YBJJ"/>
    <property type="match status" value="1"/>
</dbReference>
<feature type="transmembrane region" description="Helical" evidence="5">
    <location>
        <begin position="291"/>
        <end position="309"/>
    </location>
</feature>
<dbReference type="Pfam" id="PF07690">
    <property type="entry name" value="MFS_1"/>
    <property type="match status" value="1"/>
</dbReference>
<gene>
    <name evidence="7" type="ORF">F4560_007921</name>
</gene>
<feature type="transmembrane region" description="Helical" evidence="5">
    <location>
        <begin position="267"/>
        <end position="285"/>
    </location>
</feature>
<dbReference type="GO" id="GO:0022857">
    <property type="term" value="F:transmembrane transporter activity"/>
    <property type="evidence" value="ECO:0007669"/>
    <property type="project" value="InterPro"/>
</dbReference>
<evidence type="ECO:0000256" key="3">
    <source>
        <dbReference type="ARBA" id="ARBA00022989"/>
    </source>
</evidence>
<feature type="transmembrane region" description="Helical" evidence="5">
    <location>
        <begin position="329"/>
        <end position="350"/>
    </location>
</feature>
<evidence type="ECO:0000313" key="7">
    <source>
        <dbReference type="EMBL" id="MBB5808153.1"/>
    </source>
</evidence>
<evidence type="ECO:0000259" key="6">
    <source>
        <dbReference type="PROSITE" id="PS50850"/>
    </source>
</evidence>
<feature type="transmembrane region" description="Helical" evidence="5">
    <location>
        <begin position="356"/>
        <end position="377"/>
    </location>
</feature>
<sequence>MPTPRLAVFAVFLFNGVLFLSWAARMPAVSAQVGATEATLGLALLGASIGLALSAPIAARMCAKVGARKLIIVGVVVTTLVVPGLTLAESPLQLGLILFVLGSASASMDVGMNVAAVAVTRSLERPLMPQFHAGFSVGGLVGSLGAAAAASAGWSLTRHLVTVAVIGAVAMAWVIRAIPGVRGETSDTPTNDRPVLKRPLLWLLAVITFFSAIAEGATSDWSALFFVSERGLSEAAAASAYAGFSIAMAAARMFGEPVQRRLGPYRLLATGAVVAAAGLALAVLFDVPALGFVGFAFVGLGLAFAFPVIMDLAGDAGKRADGTGGEREIGLVTTVAYTGFLIGPPLVGGIAHASSLSVSLGVVACVIALMVPAVLLARRSRAREIKQQEVGSARP</sequence>
<dbReference type="AlphaFoldDB" id="A0A7W9M5J5"/>
<comment type="subcellular location">
    <subcellularLocation>
        <location evidence="1">Cell membrane</location>
        <topology evidence="1">Multi-pass membrane protein</topology>
    </subcellularLocation>
</comment>
<dbReference type="PROSITE" id="PS50850">
    <property type="entry name" value="MFS"/>
    <property type="match status" value="1"/>
</dbReference>
<feature type="transmembrane region" description="Helical" evidence="5">
    <location>
        <begin position="131"/>
        <end position="154"/>
    </location>
</feature>
<feature type="transmembrane region" description="Helical" evidence="5">
    <location>
        <begin position="238"/>
        <end position="255"/>
    </location>
</feature>
<feature type="transmembrane region" description="Helical" evidence="5">
    <location>
        <begin position="70"/>
        <end position="88"/>
    </location>
</feature>
<keyword evidence="4 5" id="KW-0472">Membrane</keyword>
<dbReference type="GO" id="GO:0005886">
    <property type="term" value="C:plasma membrane"/>
    <property type="evidence" value="ECO:0007669"/>
    <property type="project" value="UniProtKB-SubCell"/>
</dbReference>
<feature type="transmembrane region" description="Helical" evidence="5">
    <location>
        <begin position="39"/>
        <end position="58"/>
    </location>
</feature>
<accession>A0A7W9M5J5</accession>
<dbReference type="InterPro" id="IPR051788">
    <property type="entry name" value="MFS_Transporter"/>
</dbReference>
<dbReference type="InterPro" id="IPR020846">
    <property type="entry name" value="MFS_dom"/>
</dbReference>